<dbReference type="AlphaFoldDB" id="A0AAU7YKJ2"/>
<organism evidence="1">
    <name type="scientific">Wolbachia endosymbiont of Oeneis ivallda</name>
    <dbReference type="NCBI Taxonomy" id="3171168"/>
    <lineage>
        <taxon>Bacteria</taxon>
        <taxon>Pseudomonadati</taxon>
        <taxon>Pseudomonadota</taxon>
        <taxon>Alphaproteobacteria</taxon>
        <taxon>Rickettsiales</taxon>
        <taxon>Anaplasmataceae</taxon>
        <taxon>Wolbachieae</taxon>
        <taxon>Wolbachia</taxon>
    </lineage>
</organism>
<sequence>MVKFTQDSASLTLHGVDLLNLCHRQCENKYEGNDLLTKINRSWCKADCNRNIKAPEHHSPEKVTLSEQLTDIASNLRFESIKLSLISDEIDNYNSMSF</sequence>
<reference evidence="1" key="1">
    <citation type="submission" date="2024-06" db="EMBL/GenBank/DDBJ databases">
        <title>Genome assembly of the Oeneis chryxus ivallda.</title>
        <authorList>
            <person name="MacDonald Z."/>
            <person name="Shaffer H.B."/>
            <person name="Gillespie T."/>
            <person name="Marimuthu M.P.A."/>
            <person name="Nguyen O."/>
            <person name="Fairbairn C.W."/>
            <person name="Seligmann W.E."/>
            <person name="Escalona M."/>
            <person name="Miller C."/>
            <person name="Toffelmier E."/>
        </authorList>
    </citation>
    <scope>NUCLEOTIDE SEQUENCE</scope>
    <source>
        <strain evidence="1">CCGP_102_HBS-TG_Oc004</strain>
    </source>
</reference>
<gene>
    <name evidence="1" type="ORF">ABS861_02660</name>
</gene>
<proteinExistence type="predicted"/>
<name>A0AAU7YKJ2_9RICK</name>
<dbReference type="EMBL" id="CP158587">
    <property type="protein sequence ID" value="XCA34316.1"/>
    <property type="molecule type" value="Genomic_DNA"/>
</dbReference>
<evidence type="ECO:0000313" key="1">
    <source>
        <dbReference type="EMBL" id="XCA34316.1"/>
    </source>
</evidence>
<accession>A0AAU7YKJ2</accession>
<protein>
    <submittedName>
        <fullName evidence="1">Uncharacterized protein</fullName>
    </submittedName>
</protein>